<dbReference type="OrthoDB" id="9808602at2"/>
<keyword evidence="5 8" id="KW-1133">Transmembrane helix</keyword>
<dbReference type="STRING" id="323097.Nham_3064"/>
<reference evidence="10 11" key="1">
    <citation type="submission" date="2006-03" db="EMBL/GenBank/DDBJ databases">
        <title>Complete sequence of chromosome of Nitrobacter hamburgensis X14.</title>
        <authorList>
            <consortium name="US DOE Joint Genome Institute"/>
            <person name="Copeland A."/>
            <person name="Lucas S."/>
            <person name="Lapidus A."/>
            <person name="Barry K."/>
            <person name="Detter J.C."/>
            <person name="Glavina del Rio T."/>
            <person name="Hammon N."/>
            <person name="Israni S."/>
            <person name="Dalin E."/>
            <person name="Tice H."/>
            <person name="Pitluck S."/>
            <person name="Chain P."/>
            <person name="Malfatti S."/>
            <person name="Shin M."/>
            <person name="Vergez L."/>
            <person name="Schmutz J."/>
            <person name="Larimer F."/>
            <person name="Land M."/>
            <person name="Hauser L."/>
            <person name="Kyrpides N."/>
            <person name="Ivanova N."/>
            <person name="Ward B."/>
            <person name="Arp D."/>
            <person name="Klotz M."/>
            <person name="Stein L."/>
            <person name="O'Mullan G."/>
            <person name="Starkenburg S."/>
            <person name="Sayavedra L."/>
            <person name="Poret-Peterson A.T."/>
            <person name="Gentry M.E."/>
            <person name="Bruce D."/>
            <person name="Richardson P."/>
        </authorList>
    </citation>
    <scope>NUCLEOTIDE SEQUENCE [LARGE SCALE GENOMIC DNA]</scope>
    <source>
        <strain evidence="11">DSM 10229 / NCIMB 13809 / X14</strain>
    </source>
</reference>
<dbReference type="InterPro" id="IPR017473">
    <property type="entry name" value="Undecaprenyl-P_gluc_Ptfrase"/>
</dbReference>
<feature type="domain" description="Bacterial sugar transferase" evidence="9">
    <location>
        <begin position="300"/>
        <end position="484"/>
    </location>
</feature>
<sequence length="490" mass="53954">MSFVKRDIDVTDSAVVSELTEKSVSAHKWPISYGSIEFISAAADVAVIFSASTLAGVIYHIQAYGTPGDIVQYFGSAALVSALFVSLMISRRMYKPAALLALRSQLSTIFLLWAAVFSLLAGTVFALKVSTEVSQGASLLFAALGLTALTAHRIFWRSLLTKGITNRRFSGRRIVLITDCGQRAETNLAQTLTSLGFRLERHFTLPLPERGGRHRADIISTAIECVRGSEVEEIIVGADLKHWKELRSLIAKLRILPFPVNVIPVGTASEIFNQPSHELGNSVCVEVQRGPLTPMEYAAKRCIDTVAAGAGLLALSPLLAVVAITIKLDSPGPVLFRQRRRGFNGGCFQIYKFRTMSVLEDGPTIAQAQCSDSRVTPLGKWLRRTSIDELPQLLNVLEGSMSLVGPRPHALAHDTQFDKVVRNYAFRHRVKPGLTGWAQVNGCRGPTPTPRDIERRVEHDLWYIDNWSFGLDLAIMLQTIVEVMRGRNAY</sequence>
<dbReference type="NCBIfam" id="TIGR03025">
    <property type="entry name" value="EPS_sugtrans"/>
    <property type="match status" value="1"/>
</dbReference>
<dbReference type="Proteomes" id="UP000001953">
    <property type="component" value="Chromosome"/>
</dbReference>
<feature type="transmembrane region" description="Helical" evidence="8">
    <location>
        <begin position="70"/>
        <end position="89"/>
    </location>
</feature>
<dbReference type="InterPro" id="IPR003362">
    <property type="entry name" value="Bact_transf"/>
</dbReference>
<dbReference type="PANTHER" id="PTHR30576">
    <property type="entry name" value="COLANIC BIOSYNTHESIS UDP-GLUCOSE LIPID CARRIER TRANSFERASE"/>
    <property type="match status" value="1"/>
</dbReference>
<evidence type="ECO:0000256" key="2">
    <source>
        <dbReference type="ARBA" id="ARBA00006464"/>
    </source>
</evidence>
<evidence type="ECO:0000256" key="7">
    <source>
        <dbReference type="ARBA" id="ARBA00023169"/>
    </source>
</evidence>
<keyword evidence="3 10" id="KW-0808">Transferase</keyword>
<comment type="subcellular location">
    <subcellularLocation>
        <location evidence="1">Membrane</location>
        <topology evidence="1">Multi-pass membrane protein</topology>
    </subcellularLocation>
</comment>
<evidence type="ECO:0000256" key="1">
    <source>
        <dbReference type="ARBA" id="ARBA00004141"/>
    </source>
</evidence>
<comment type="similarity">
    <text evidence="2">Belongs to the bacterial sugar transferase family.</text>
</comment>
<evidence type="ECO:0000313" key="11">
    <source>
        <dbReference type="Proteomes" id="UP000001953"/>
    </source>
</evidence>
<dbReference type="NCBIfam" id="TIGR03023">
    <property type="entry name" value="WcaJ_sugtrans"/>
    <property type="match status" value="1"/>
</dbReference>
<dbReference type="GO" id="GO:0016020">
    <property type="term" value="C:membrane"/>
    <property type="evidence" value="ECO:0007669"/>
    <property type="project" value="UniProtKB-SubCell"/>
</dbReference>
<feature type="transmembrane region" description="Helical" evidence="8">
    <location>
        <begin position="38"/>
        <end position="58"/>
    </location>
</feature>
<evidence type="ECO:0000259" key="9">
    <source>
        <dbReference type="Pfam" id="PF02397"/>
    </source>
</evidence>
<evidence type="ECO:0000256" key="4">
    <source>
        <dbReference type="ARBA" id="ARBA00022692"/>
    </source>
</evidence>
<name>Q1QIY9_NITHX</name>
<dbReference type="GO" id="GO:0089702">
    <property type="term" value="F:undecaprenyl-phosphate glucose phosphotransferase activity"/>
    <property type="evidence" value="ECO:0007669"/>
    <property type="project" value="TreeGrafter"/>
</dbReference>
<dbReference type="HOGENOM" id="CLU_024920_0_1_5"/>
<dbReference type="RefSeq" id="WP_011511468.1">
    <property type="nucleotide sequence ID" value="NC_007964.1"/>
</dbReference>
<feature type="transmembrane region" description="Helical" evidence="8">
    <location>
        <begin position="305"/>
        <end position="326"/>
    </location>
</feature>
<evidence type="ECO:0000256" key="8">
    <source>
        <dbReference type="SAM" id="Phobius"/>
    </source>
</evidence>
<dbReference type="GO" id="GO:0000271">
    <property type="term" value="P:polysaccharide biosynthetic process"/>
    <property type="evidence" value="ECO:0007669"/>
    <property type="project" value="UniProtKB-KW"/>
</dbReference>
<feature type="transmembrane region" description="Helical" evidence="8">
    <location>
        <begin position="139"/>
        <end position="160"/>
    </location>
</feature>
<dbReference type="PANTHER" id="PTHR30576:SF21">
    <property type="entry name" value="UDP-GLUCOSE:UNDECAPRENYL-PHOSPHATE GLUCOSE-1-PHOSPHATE TRANSFERASE"/>
    <property type="match status" value="1"/>
</dbReference>
<dbReference type="KEGG" id="nha:Nham_3064"/>
<organism evidence="10 11">
    <name type="scientific">Nitrobacter hamburgensis (strain DSM 10229 / NCIMB 13809 / X14)</name>
    <dbReference type="NCBI Taxonomy" id="323097"/>
    <lineage>
        <taxon>Bacteria</taxon>
        <taxon>Pseudomonadati</taxon>
        <taxon>Pseudomonadota</taxon>
        <taxon>Alphaproteobacteria</taxon>
        <taxon>Hyphomicrobiales</taxon>
        <taxon>Nitrobacteraceae</taxon>
        <taxon>Nitrobacter</taxon>
    </lineage>
</organism>
<protein>
    <submittedName>
        <fullName evidence="10">Sugar transferase</fullName>
    </submittedName>
</protein>
<evidence type="ECO:0000256" key="6">
    <source>
        <dbReference type="ARBA" id="ARBA00023136"/>
    </source>
</evidence>
<dbReference type="eggNOG" id="COG2148">
    <property type="taxonomic scope" value="Bacteria"/>
</dbReference>
<keyword evidence="7" id="KW-0270">Exopolysaccharide synthesis</keyword>
<gene>
    <name evidence="10" type="ordered locus">Nham_3064</name>
</gene>
<keyword evidence="11" id="KW-1185">Reference proteome</keyword>
<dbReference type="Pfam" id="PF02397">
    <property type="entry name" value="Bac_transf"/>
    <property type="match status" value="1"/>
</dbReference>
<dbReference type="AlphaFoldDB" id="Q1QIY9"/>
<dbReference type="EMBL" id="CP000319">
    <property type="protein sequence ID" value="ABE63808.1"/>
    <property type="molecule type" value="Genomic_DNA"/>
</dbReference>
<feature type="transmembrane region" description="Helical" evidence="8">
    <location>
        <begin position="109"/>
        <end position="127"/>
    </location>
</feature>
<keyword evidence="4 8" id="KW-0812">Transmembrane</keyword>
<accession>Q1QIY9</accession>
<dbReference type="Pfam" id="PF13727">
    <property type="entry name" value="CoA_binding_3"/>
    <property type="match status" value="1"/>
</dbReference>
<evidence type="ECO:0000256" key="3">
    <source>
        <dbReference type="ARBA" id="ARBA00022679"/>
    </source>
</evidence>
<keyword evidence="6 8" id="KW-0472">Membrane</keyword>
<proteinExistence type="inferred from homology"/>
<evidence type="ECO:0000313" key="10">
    <source>
        <dbReference type="EMBL" id="ABE63808.1"/>
    </source>
</evidence>
<dbReference type="GO" id="GO:0009242">
    <property type="term" value="P:colanic acid biosynthetic process"/>
    <property type="evidence" value="ECO:0007669"/>
    <property type="project" value="TreeGrafter"/>
</dbReference>
<dbReference type="InterPro" id="IPR017475">
    <property type="entry name" value="EPS_sugar_tfrase"/>
</dbReference>
<evidence type="ECO:0000256" key="5">
    <source>
        <dbReference type="ARBA" id="ARBA00022989"/>
    </source>
</evidence>